<feature type="domain" description="C2H2-type" evidence="13">
    <location>
        <begin position="346"/>
        <end position="373"/>
    </location>
</feature>
<keyword evidence="4 10" id="KW-0863">Zinc-finger</keyword>
<dbReference type="Gene3D" id="3.30.160.60">
    <property type="entry name" value="Classic Zinc Finger"/>
    <property type="match status" value="6"/>
</dbReference>
<evidence type="ECO:0000256" key="3">
    <source>
        <dbReference type="ARBA" id="ARBA00022737"/>
    </source>
</evidence>
<dbReference type="SMART" id="SM00355">
    <property type="entry name" value="ZnF_C2H2"/>
    <property type="match status" value="6"/>
</dbReference>
<keyword evidence="5" id="KW-0862">Zinc</keyword>
<keyword evidence="7" id="KW-0238">DNA-binding</keyword>
<protein>
    <submittedName>
        <fullName evidence="14">Uncharacterized protein</fullName>
    </submittedName>
</protein>
<gene>
    <name evidence="14" type="ORF">ACJMK2_019819</name>
</gene>
<dbReference type="FunFam" id="3.30.160.60:FF:000744">
    <property type="entry name" value="zinc finger E-box-binding homeobox 1"/>
    <property type="match status" value="2"/>
</dbReference>
<reference evidence="14 15" key="1">
    <citation type="submission" date="2024-11" db="EMBL/GenBank/DDBJ databases">
        <title>Chromosome-level genome assembly of the freshwater bivalve Anodonta woodiana.</title>
        <authorList>
            <person name="Chen X."/>
        </authorList>
    </citation>
    <scope>NUCLEOTIDE SEQUENCE [LARGE SCALE GENOMIC DNA]</scope>
    <source>
        <strain evidence="14">MN2024</strain>
        <tissue evidence="14">Gills</tissue>
    </source>
</reference>
<evidence type="ECO:0000259" key="12">
    <source>
        <dbReference type="PROSITE" id="PS50097"/>
    </source>
</evidence>
<dbReference type="Pfam" id="PF00096">
    <property type="entry name" value="zf-C2H2"/>
    <property type="match status" value="4"/>
</dbReference>
<dbReference type="InterPro" id="IPR000210">
    <property type="entry name" value="BTB/POZ_dom"/>
</dbReference>
<evidence type="ECO:0000259" key="13">
    <source>
        <dbReference type="PROSITE" id="PS50157"/>
    </source>
</evidence>
<feature type="domain" description="C2H2-type" evidence="13">
    <location>
        <begin position="402"/>
        <end position="429"/>
    </location>
</feature>
<evidence type="ECO:0000313" key="14">
    <source>
        <dbReference type="EMBL" id="KAL3841713.1"/>
    </source>
</evidence>
<dbReference type="PROSITE" id="PS50097">
    <property type="entry name" value="BTB"/>
    <property type="match status" value="1"/>
</dbReference>
<dbReference type="FunFam" id="3.30.160.60:FF:002343">
    <property type="entry name" value="Zinc finger protein 33A"/>
    <property type="match status" value="1"/>
</dbReference>
<evidence type="ECO:0000256" key="9">
    <source>
        <dbReference type="ARBA" id="ARBA00023242"/>
    </source>
</evidence>
<evidence type="ECO:0000313" key="15">
    <source>
        <dbReference type="Proteomes" id="UP001634394"/>
    </source>
</evidence>
<dbReference type="PROSITE" id="PS50157">
    <property type="entry name" value="ZINC_FINGER_C2H2_2"/>
    <property type="match status" value="6"/>
</dbReference>
<dbReference type="AlphaFoldDB" id="A0ABD3U0G3"/>
<dbReference type="PANTHER" id="PTHR24394:SF44">
    <property type="entry name" value="ZINC FINGER PROTEIN 271-LIKE"/>
    <property type="match status" value="1"/>
</dbReference>
<evidence type="ECO:0000256" key="8">
    <source>
        <dbReference type="ARBA" id="ARBA00023163"/>
    </source>
</evidence>
<dbReference type="PROSITE" id="PS00028">
    <property type="entry name" value="ZINC_FINGER_C2H2_1"/>
    <property type="match status" value="6"/>
</dbReference>
<dbReference type="GO" id="GO:0006357">
    <property type="term" value="P:regulation of transcription by RNA polymerase II"/>
    <property type="evidence" value="ECO:0007669"/>
    <property type="project" value="UniProtKB-ARBA"/>
</dbReference>
<dbReference type="Gene3D" id="3.30.710.10">
    <property type="entry name" value="Potassium Channel Kv1.1, Chain A"/>
    <property type="match status" value="1"/>
</dbReference>
<feature type="domain" description="BTB" evidence="12">
    <location>
        <begin position="28"/>
        <end position="95"/>
    </location>
</feature>
<dbReference type="InterPro" id="IPR036236">
    <property type="entry name" value="Znf_C2H2_sf"/>
</dbReference>
<dbReference type="EMBL" id="JBJQND010000017">
    <property type="protein sequence ID" value="KAL3841713.1"/>
    <property type="molecule type" value="Genomic_DNA"/>
</dbReference>
<dbReference type="SUPFAM" id="SSF57667">
    <property type="entry name" value="beta-beta-alpha zinc fingers"/>
    <property type="match status" value="3"/>
</dbReference>
<keyword evidence="9" id="KW-0539">Nucleus</keyword>
<evidence type="ECO:0000256" key="2">
    <source>
        <dbReference type="ARBA" id="ARBA00022723"/>
    </source>
</evidence>
<feature type="domain" description="C2H2-type" evidence="13">
    <location>
        <begin position="290"/>
        <end position="317"/>
    </location>
</feature>
<feature type="compositionally biased region" description="Basic and acidic residues" evidence="11">
    <location>
        <begin position="477"/>
        <end position="487"/>
    </location>
</feature>
<feature type="domain" description="C2H2-type" evidence="13">
    <location>
        <begin position="318"/>
        <end position="345"/>
    </location>
</feature>
<evidence type="ECO:0000256" key="1">
    <source>
        <dbReference type="ARBA" id="ARBA00004123"/>
    </source>
</evidence>
<sequence>MEKVYVNHDHSSELLVKMAELWREDKFCDAFLHLRERTYKVHKLVLIAACPAVLAFQKHKEESKPTEFNFPDGIDSKAVEYVLKYLYDGVIHLSTDNVCKVENLARHLHLNSLINYCLEFRALLLGEEKLKVNQIEHFHHNERPRHVIHKVEVKNDDECSQIVSKMSSMSSSIMFELQTDQDSSHVSSPNIMTFNPVVVKVEPESDHQCTSLKMKNSIETKQDVDKKCPYGMDTDPVYQALLSFSGSPWINMHSTAEGMGTIISDGRKSEMDKCEHMARKVPLSDQKFLQECSVCKKIFTDANRLKRHFRSHSGERPFKCEECGKAFTQACHLMRHKDAHAQLRPYKCECCEKFFTQSAHLKRHRLVHSGERPYRCEVCGKSFSQPNILKSHSRTHSGERPYKCDDCNKAFRESSHLQRHKRLHTGDKPYRCELCNNAYVEKIALKRHVQNHHGNSKEGIEFPIGLLYTTETGNIEESEKGPEHGIEDTMEDSNTDVGDSLEDSNESMVNDKINTVIEESAETIAVKVEQFDGNLYMTK</sequence>
<dbReference type="Proteomes" id="UP001634394">
    <property type="component" value="Unassembled WGS sequence"/>
</dbReference>
<dbReference type="InterPro" id="IPR011333">
    <property type="entry name" value="SKP1/BTB/POZ_sf"/>
</dbReference>
<dbReference type="FunFam" id="3.30.160.60:FF:000176">
    <property type="entry name" value="zinc finger protein 70"/>
    <property type="match status" value="1"/>
</dbReference>
<dbReference type="Pfam" id="PF00651">
    <property type="entry name" value="BTB"/>
    <property type="match status" value="1"/>
</dbReference>
<evidence type="ECO:0000256" key="5">
    <source>
        <dbReference type="ARBA" id="ARBA00022833"/>
    </source>
</evidence>
<keyword evidence="6" id="KW-0805">Transcription regulation</keyword>
<feature type="domain" description="C2H2-type" evidence="13">
    <location>
        <begin position="430"/>
        <end position="457"/>
    </location>
</feature>
<comment type="caution">
    <text evidence="14">The sequence shown here is derived from an EMBL/GenBank/DDBJ whole genome shotgun (WGS) entry which is preliminary data.</text>
</comment>
<feature type="region of interest" description="Disordered" evidence="11">
    <location>
        <begin position="476"/>
        <end position="505"/>
    </location>
</feature>
<evidence type="ECO:0000256" key="11">
    <source>
        <dbReference type="SAM" id="MobiDB-lite"/>
    </source>
</evidence>
<dbReference type="FunFam" id="3.30.160.60:FF:001289">
    <property type="entry name" value="Zinc finger protein 574"/>
    <property type="match status" value="1"/>
</dbReference>
<dbReference type="GO" id="GO:0008270">
    <property type="term" value="F:zinc ion binding"/>
    <property type="evidence" value="ECO:0007669"/>
    <property type="project" value="UniProtKB-KW"/>
</dbReference>
<dbReference type="GO" id="GO:0003677">
    <property type="term" value="F:DNA binding"/>
    <property type="evidence" value="ECO:0007669"/>
    <property type="project" value="UniProtKB-KW"/>
</dbReference>
<feature type="compositionally biased region" description="Acidic residues" evidence="11">
    <location>
        <begin position="488"/>
        <end position="505"/>
    </location>
</feature>
<proteinExistence type="predicted"/>
<accession>A0ABD3U0G3</accession>
<name>A0ABD3U0G3_SINWO</name>
<organism evidence="14 15">
    <name type="scientific">Sinanodonta woodiana</name>
    <name type="common">Chinese pond mussel</name>
    <name type="synonym">Anodonta woodiana</name>
    <dbReference type="NCBI Taxonomy" id="1069815"/>
    <lineage>
        <taxon>Eukaryota</taxon>
        <taxon>Metazoa</taxon>
        <taxon>Spiralia</taxon>
        <taxon>Lophotrochozoa</taxon>
        <taxon>Mollusca</taxon>
        <taxon>Bivalvia</taxon>
        <taxon>Autobranchia</taxon>
        <taxon>Heteroconchia</taxon>
        <taxon>Palaeoheterodonta</taxon>
        <taxon>Unionida</taxon>
        <taxon>Unionoidea</taxon>
        <taxon>Unionidae</taxon>
        <taxon>Unioninae</taxon>
        <taxon>Sinanodonta</taxon>
    </lineage>
</organism>
<dbReference type="GO" id="GO:0005634">
    <property type="term" value="C:nucleus"/>
    <property type="evidence" value="ECO:0007669"/>
    <property type="project" value="UniProtKB-SubCell"/>
</dbReference>
<keyword evidence="2" id="KW-0479">Metal-binding</keyword>
<evidence type="ECO:0000256" key="7">
    <source>
        <dbReference type="ARBA" id="ARBA00023125"/>
    </source>
</evidence>
<dbReference type="CDD" id="cd18186">
    <property type="entry name" value="BTB_POZ_ZBTB_KLHL-like"/>
    <property type="match status" value="1"/>
</dbReference>
<feature type="domain" description="C2H2-type" evidence="13">
    <location>
        <begin position="374"/>
        <end position="401"/>
    </location>
</feature>
<keyword evidence="15" id="KW-1185">Reference proteome</keyword>
<keyword evidence="8" id="KW-0804">Transcription</keyword>
<evidence type="ECO:0000256" key="4">
    <source>
        <dbReference type="ARBA" id="ARBA00022771"/>
    </source>
</evidence>
<dbReference type="PANTHER" id="PTHR24394">
    <property type="entry name" value="ZINC FINGER PROTEIN"/>
    <property type="match status" value="1"/>
</dbReference>
<comment type="subcellular location">
    <subcellularLocation>
        <location evidence="1">Nucleus</location>
    </subcellularLocation>
</comment>
<keyword evidence="3" id="KW-0677">Repeat</keyword>
<dbReference type="SUPFAM" id="SSF54695">
    <property type="entry name" value="POZ domain"/>
    <property type="match status" value="1"/>
</dbReference>
<evidence type="ECO:0000256" key="6">
    <source>
        <dbReference type="ARBA" id="ARBA00023015"/>
    </source>
</evidence>
<dbReference type="SMART" id="SM00225">
    <property type="entry name" value="BTB"/>
    <property type="match status" value="1"/>
</dbReference>
<dbReference type="InterPro" id="IPR013087">
    <property type="entry name" value="Znf_C2H2_type"/>
</dbReference>
<evidence type="ECO:0000256" key="10">
    <source>
        <dbReference type="PROSITE-ProRule" id="PRU00042"/>
    </source>
</evidence>